<evidence type="ECO:0008006" key="3">
    <source>
        <dbReference type="Google" id="ProtNLM"/>
    </source>
</evidence>
<keyword evidence="2" id="KW-1185">Reference proteome</keyword>
<dbReference type="KEGG" id="mik:FOE78_18860"/>
<dbReference type="AlphaFoldDB" id="A0A516Q2N9"/>
<reference evidence="1 2" key="1">
    <citation type="submission" date="2019-07" db="EMBL/GenBank/DDBJ databases">
        <title>Microlunatus dokdonensis sp. nov. isolated from the rhizospheric soil of the wild plant Elymus tsukushiensis.</title>
        <authorList>
            <person name="Ghim S.-Y."/>
            <person name="Hwang Y.-J."/>
            <person name="Son J.-S."/>
            <person name="Shin J.-H."/>
        </authorList>
    </citation>
    <scope>NUCLEOTIDE SEQUENCE [LARGE SCALE GENOMIC DNA]</scope>
    <source>
        <strain evidence="1 2">KUDC0627</strain>
    </source>
</reference>
<evidence type="ECO:0000313" key="2">
    <source>
        <dbReference type="Proteomes" id="UP000319263"/>
    </source>
</evidence>
<dbReference type="RefSeq" id="WP_143987652.1">
    <property type="nucleotide sequence ID" value="NZ_CP041692.1"/>
</dbReference>
<sequence length="449" mass="49179">MSFAPQAEPVIQSSVAALPEGTTLLHIGIPKTGTTTLQRSAAYHRAELLQRGVCYPGETLNHREAISALMARSLGWKNSQSTPAKGIWDKIEHEVKNTSAKRSLISHEFGCESTDEQARRFIEALGPQTHVVITLRGFADLLGSSWQQYVKAGYQKPYGAWLKAILGDRKKLKTTPTFYKRNDQAAIVERWVRIAGVDNVTVVIADKRKPDQLTNAFEDLLGVPRGILGAVPAGGYAANRSLSAAEAELVLRVNKIFREQGMTWDRYADLMRHGLVARMQENRRPAADEPTLTLPTWAAKKALAQAQTYADAVAATGCRVIGDLSALTTPVRTVSRIERPTQIPADAVYEAIAGLLSAEDGRGAFFDQPPEGVQGANTYKGRLRKMVDSGEGLEVANAIRATRHLDDRTIAGIAAYRGITTADAWTKPYRRRAKRVVSGLKQKVTGKRN</sequence>
<proteinExistence type="predicted"/>
<accession>A0A516Q2N9</accession>
<dbReference type="SUPFAM" id="SSF52540">
    <property type="entry name" value="P-loop containing nucleoside triphosphate hydrolases"/>
    <property type="match status" value="1"/>
</dbReference>
<dbReference type="Proteomes" id="UP000319263">
    <property type="component" value="Chromosome"/>
</dbReference>
<dbReference type="Gene3D" id="3.40.50.300">
    <property type="entry name" value="P-loop containing nucleotide triphosphate hydrolases"/>
    <property type="match status" value="1"/>
</dbReference>
<dbReference type="OrthoDB" id="5144031at2"/>
<dbReference type="InterPro" id="IPR027417">
    <property type="entry name" value="P-loop_NTPase"/>
</dbReference>
<organism evidence="1 2">
    <name type="scientific">Microlunatus elymi</name>
    <dbReference type="NCBI Taxonomy" id="2596828"/>
    <lineage>
        <taxon>Bacteria</taxon>
        <taxon>Bacillati</taxon>
        <taxon>Actinomycetota</taxon>
        <taxon>Actinomycetes</taxon>
        <taxon>Propionibacteriales</taxon>
        <taxon>Propionibacteriaceae</taxon>
        <taxon>Microlunatus</taxon>
    </lineage>
</organism>
<protein>
    <recommendedName>
        <fullName evidence="3">Sulfotransferase family protein</fullName>
    </recommendedName>
</protein>
<name>A0A516Q2N9_9ACTN</name>
<evidence type="ECO:0000313" key="1">
    <source>
        <dbReference type="EMBL" id="QDP97695.1"/>
    </source>
</evidence>
<gene>
    <name evidence="1" type="ORF">FOE78_18860</name>
</gene>
<dbReference type="EMBL" id="CP041692">
    <property type="protein sequence ID" value="QDP97695.1"/>
    <property type="molecule type" value="Genomic_DNA"/>
</dbReference>